<keyword evidence="2" id="KW-1185">Reference proteome</keyword>
<protein>
    <submittedName>
        <fullName evidence="1">Uncharacterized protein</fullName>
    </submittedName>
</protein>
<evidence type="ECO:0000313" key="2">
    <source>
        <dbReference type="Proteomes" id="UP000573327"/>
    </source>
</evidence>
<accession>A0A7W7WJQ6</accession>
<gene>
    <name evidence="1" type="ORF">F4556_005096</name>
</gene>
<sequence>MPDTRTDQPASQLDTGATDFDLQDLADATAKALGPQWRAERLTEELGTALGLNEELPAIRHSDGFAVTFEGLPPDYVTDIEPVVLAASVHDDLSVPSALLEPAHGISLADCAAQTATAVRALRAQHPARLERGATDGDPTLFGTNT</sequence>
<comment type="caution">
    <text evidence="1">The sequence shown here is derived from an EMBL/GenBank/DDBJ whole genome shotgun (WGS) entry which is preliminary data.</text>
</comment>
<dbReference type="AlphaFoldDB" id="A0A7W7WJQ6"/>
<reference evidence="1 2" key="1">
    <citation type="submission" date="2020-08" db="EMBL/GenBank/DDBJ databases">
        <title>Sequencing the genomes of 1000 actinobacteria strains.</title>
        <authorList>
            <person name="Klenk H.-P."/>
        </authorList>
    </citation>
    <scope>NUCLEOTIDE SEQUENCE [LARGE SCALE GENOMIC DNA]</scope>
    <source>
        <strain evidence="1 2">DSM 44786</strain>
    </source>
</reference>
<name>A0A7W7WJQ6_9ACTN</name>
<proteinExistence type="predicted"/>
<dbReference type="EMBL" id="JACHJR010000001">
    <property type="protein sequence ID" value="MBB4949561.1"/>
    <property type="molecule type" value="Genomic_DNA"/>
</dbReference>
<organism evidence="1 2">
    <name type="scientific">Kitasatospora gansuensis</name>
    <dbReference type="NCBI Taxonomy" id="258050"/>
    <lineage>
        <taxon>Bacteria</taxon>
        <taxon>Bacillati</taxon>
        <taxon>Actinomycetota</taxon>
        <taxon>Actinomycetes</taxon>
        <taxon>Kitasatosporales</taxon>
        <taxon>Streptomycetaceae</taxon>
        <taxon>Kitasatospora</taxon>
    </lineage>
</organism>
<dbReference type="Proteomes" id="UP000573327">
    <property type="component" value="Unassembled WGS sequence"/>
</dbReference>
<dbReference type="RefSeq" id="WP_184919986.1">
    <property type="nucleotide sequence ID" value="NZ_JACHJR010000001.1"/>
</dbReference>
<evidence type="ECO:0000313" key="1">
    <source>
        <dbReference type="EMBL" id="MBB4949561.1"/>
    </source>
</evidence>